<feature type="region of interest" description="Disordered" evidence="10">
    <location>
        <begin position="1"/>
        <end position="38"/>
    </location>
</feature>
<gene>
    <name evidence="13" type="primary">TVP38_1</name>
    <name evidence="13" type="ORF">TWF694_002956</name>
</gene>
<evidence type="ECO:0000256" key="7">
    <source>
        <dbReference type="ARBA" id="ARBA00022989"/>
    </source>
</evidence>
<evidence type="ECO:0000259" key="12">
    <source>
        <dbReference type="Pfam" id="PF09335"/>
    </source>
</evidence>
<evidence type="ECO:0000256" key="1">
    <source>
        <dbReference type="ARBA" id="ARBA00002978"/>
    </source>
</evidence>
<keyword evidence="8" id="KW-0333">Golgi apparatus</keyword>
<feature type="transmembrane region" description="Helical" evidence="11">
    <location>
        <begin position="70"/>
        <end position="89"/>
    </location>
</feature>
<feature type="compositionally biased region" description="Basic and acidic residues" evidence="10">
    <location>
        <begin position="296"/>
        <end position="324"/>
    </location>
</feature>
<sequence>MSVELPRGTLYSPPEDSPPLSPTWNRPGRRPRSSSSTSVTSVSSNLIATVWKLQRHAKQYWKKLSLWQKIIGSTLLIIMNVAILLGVIYHEAIFHWFVPIANQWREIPFGFMILFMWTFFSAFPPLIGYSTSVTLAGFVYGLPNGWYIAASGTVVGSTAAFIACRVYFRNFAQKMVQTDKRFAALSLTLKHDGLKLLCMIRLCPLPYSISNAALSTFPTISWVNFAIAGAVASPKLFIHVFIGHQMKVLGERGEKMPAGTKALNYGSMIGGAILGFVTGWIIYRRTVTRAQELENEERRRVEGRESTELERSRGGEQREQREGYFDDPIEEQLERTLSGGGNSGGRRDGYADEEDGRGSKKGIAGRALGVFNELFGRTAVDDGFDSEREEQGRLLAGDELMDDEDAEELLVVEDDPLELGDGGRGHSRGRHGGSGSSQGSER</sequence>
<dbReference type="GO" id="GO:0000139">
    <property type="term" value="C:Golgi membrane"/>
    <property type="evidence" value="ECO:0007669"/>
    <property type="project" value="UniProtKB-SubCell"/>
</dbReference>
<evidence type="ECO:0000256" key="4">
    <source>
        <dbReference type="ARBA" id="ARBA00013533"/>
    </source>
</evidence>
<comment type="similarity">
    <text evidence="3">Belongs to the TVP38/TMEM64 family.</text>
</comment>
<evidence type="ECO:0000313" key="14">
    <source>
        <dbReference type="Proteomes" id="UP001365542"/>
    </source>
</evidence>
<dbReference type="GO" id="GO:0016192">
    <property type="term" value="P:vesicle-mediated transport"/>
    <property type="evidence" value="ECO:0007669"/>
    <property type="project" value="TreeGrafter"/>
</dbReference>
<feature type="transmembrane region" description="Helical" evidence="11">
    <location>
        <begin position="109"/>
        <end position="127"/>
    </location>
</feature>
<keyword evidence="7 11" id="KW-1133">Transmembrane helix</keyword>
<dbReference type="Pfam" id="PF09335">
    <property type="entry name" value="VTT_dom"/>
    <property type="match status" value="1"/>
</dbReference>
<evidence type="ECO:0000313" key="13">
    <source>
        <dbReference type="EMBL" id="KAK6531789.1"/>
    </source>
</evidence>
<dbReference type="InterPro" id="IPR032816">
    <property type="entry name" value="VTT_dom"/>
</dbReference>
<evidence type="ECO:0000256" key="5">
    <source>
        <dbReference type="ARBA" id="ARBA00020673"/>
    </source>
</evidence>
<feature type="region of interest" description="Disordered" evidence="10">
    <location>
        <begin position="294"/>
        <end position="362"/>
    </location>
</feature>
<dbReference type="GO" id="GO:0000022">
    <property type="term" value="P:mitotic spindle elongation"/>
    <property type="evidence" value="ECO:0007669"/>
    <property type="project" value="TreeGrafter"/>
</dbReference>
<comment type="function">
    <text evidence="1">Golgi membrane protein involved in vesicular trafficking and spindle migration.</text>
</comment>
<feature type="domain" description="VTT" evidence="12">
    <location>
        <begin position="130"/>
        <end position="245"/>
    </location>
</feature>
<feature type="transmembrane region" description="Helical" evidence="11">
    <location>
        <begin position="262"/>
        <end position="283"/>
    </location>
</feature>
<evidence type="ECO:0000256" key="10">
    <source>
        <dbReference type="SAM" id="MobiDB-lite"/>
    </source>
</evidence>
<evidence type="ECO:0000256" key="3">
    <source>
        <dbReference type="ARBA" id="ARBA00008640"/>
    </source>
</evidence>
<dbReference type="PANTHER" id="PTHR47549:SF1">
    <property type="entry name" value="GOLGI APPARATUS MEMBRANE PROTEIN TVP38"/>
    <property type="match status" value="1"/>
</dbReference>
<reference evidence="13 14" key="1">
    <citation type="submission" date="2019-10" db="EMBL/GenBank/DDBJ databases">
        <authorList>
            <person name="Palmer J.M."/>
        </authorList>
    </citation>
    <scope>NUCLEOTIDE SEQUENCE [LARGE SCALE GENOMIC DNA]</scope>
    <source>
        <strain evidence="13 14">TWF694</strain>
    </source>
</reference>
<feature type="transmembrane region" description="Helical" evidence="11">
    <location>
        <begin position="222"/>
        <end position="242"/>
    </location>
</feature>
<comment type="caution">
    <text evidence="13">The sequence shown here is derived from an EMBL/GenBank/DDBJ whole genome shotgun (WGS) entry which is preliminary data.</text>
</comment>
<feature type="region of interest" description="Disordered" evidence="10">
    <location>
        <begin position="413"/>
        <end position="442"/>
    </location>
</feature>
<evidence type="ECO:0000256" key="6">
    <source>
        <dbReference type="ARBA" id="ARBA00022692"/>
    </source>
</evidence>
<keyword evidence="9 11" id="KW-0472">Membrane</keyword>
<organism evidence="13 14">
    <name type="scientific">Orbilia ellipsospora</name>
    <dbReference type="NCBI Taxonomy" id="2528407"/>
    <lineage>
        <taxon>Eukaryota</taxon>
        <taxon>Fungi</taxon>
        <taxon>Dikarya</taxon>
        <taxon>Ascomycota</taxon>
        <taxon>Pezizomycotina</taxon>
        <taxon>Orbiliomycetes</taxon>
        <taxon>Orbiliales</taxon>
        <taxon>Orbiliaceae</taxon>
        <taxon>Orbilia</taxon>
    </lineage>
</organism>
<dbReference type="EMBL" id="JAVHJO010000012">
    <property type="protein sequence ID" value="KAK6531789.1"/>
    <property type="molecule type" value="Genomic_DNA"/>
</dbReference>
<dbReference type="Proteomes" id="UP001365542">
    <property type="component" value="Unassembled WGS sequence"/>
</dbReference>
<name>A0AAV9X124_9PEZI</name>
<evidence type="ECO:0000256" key="2">
    <source>
        <dbReference type="ARBA" id="ARBA00004653"/>
    </source>
</evidence>
<dbReference type="AlphaFoldDB" id="A0AAV9X124"/>
<dbReference type="PANTHER" id="PTHR47549">
    <property type="entry name" value="GOLGI APPARATUS MEMBRANE PROTEIN TVP38-RELATED"/>
    <property type="match status" value="1"/>
</dbReference>
<protein>
    <recommendedName>
        <fullName evidence="4">Golgi apparatus membrane protein TVP38</fullName>
    </recommendedName>
    <alternativeName>
        <fullName evidence="5">Golgi apparatus membrane protein tvp38</fullName>
    </alternativeName>
</protein>
<keyword evidence="6 11" id="KW-0812">Transmembrane</keyword>
<comment type="subcellular location">
    <subcellularLocation>
        <location evidence="2">Golgi apparatus membrane</location>
        <topology evidence="2">Multi-pass membrane protein</topology>
    </subcellularLocation>
</comment>
<evidence type="ECO:0000256" key="9">
    <source>
        <dbReference type="ARBA" id="ARBA00023136"/>
    </source>
</evidence>
<evidence type="ECO:0000256" key="8">
    <source>
        <dbReference type="ARBA" id="ARBA00023034"/>
    </source>
</evidence>
<keyword evidence="14" id="KW-1185">Reference proteome</keyword>
<proteinExistence type="inferred from homology"/>
<dbReference type="InterPro" id="IPR051076">
    <property type="entry name" value="Golgi_membrane_TVP38/TMEM64"/>
</dbReference>
<feature type="transmembrane region" description="Helical" evidence="11">
    <location>
        <begin position="147"/>
        <end position="168"/>
    </location>
</feature>
<evidence type="ECO:0000256" key="11">
    <source>
        <dbReference type="SAM" id="Phobius"/>
    </source>
</evidence>
<accession>A0AAV9X124</accession>